<dbReference type="Proteomes" id="UP001428774">
    <property type="component" value="Unassembled WGS sequence"/>
</dbReference>
<protein>
    <submittedName>
        <fullName evidence="2">Uncharacterized protein</fullName>
    </submittedName>
</protein>
<name>A0AAW9S7T9_9RHOB</name>
<comment type="caution">
    <text evidence="2">The sequence shown here is derived from an EMBL/GenBank/DDBJ whole genome shotgun (WGS) entry which is preliminary data.</text>
</comment>
<keyword evidence="1" id="KW-0472">Membrane</keyword>
<gene>
    <name evidence="2" type="ORF">ABFB10_02225</name>
</gene>
<keyword evidence="1" id="KW-1133">Transmembrane helix</keyword>
<evidence type="ECO:0000313" key="2">
    <source>
        <dbReference type="EMBL" id="MEN9060029.1"/>
    </source>
</evidence>
<keyword evidence="3" id="KW-1185">Reference proteome</keyword>
<keyword evidence="1" id="KW-0812">Transmembrane</keyword>
<evidence type="ECO:0000256" key="1">
    <source>
        <dbReference type="SAM" id="Phobius"/>
    </source>
</evidence>
<feature type="transmembrane region" description="Helical" evidence="1">
    <location>
        <begin position="6"/>
        <end position="29"/>
    </location>
</feature>
<dbReference type="RefSeq" id="WP_347165176.1">
    <property type="nucleotide sequence ID" value="NZ_JBDNCH010000002.1"/>
</dbReference>
<reference evidence="2 3" key="1">
    <citation type="submission" date="2024-05" db="EMBL/GenBank/DDBJ databases">
        <title>Genome sequence of Ponticoccus litoralis KCCM 90028.</title>
        <authorList>
            <person name="Kim J.M."/>
            <person name="Lee J.K."/>
            <person name="Choi B.J."/>
            <person name="Bayburt H."/>
            <person name="Baek J.H."/>
            <person name="Jeon C.O."/>
        </authorList>
    </citation>
    <scope>NUCLEOTIDE SEQUENCE [LARGE SCALE GENOMIC DNA]</scope>
    <source>
        <strain evidence="2 3">KCCM 90028</strain>
    </source>
</reference>
<proteinExistence type="predicted"/>
<organism evidence="2 3">
    <name type="scientific">Ponticoccus litoralis</name>
    <dbReference type="NCBI Taxonomy" id="422297"/>
    <lineage>
        <taxon>Bacteria</taxon>
        <taxon>Pseudomonadati</taxon>
        <taxon>Pseudomonadota</taxon>
        <taxon>Alphaproteobacteria</taxon>
        <taxon>Rhodobacterales</taxon>
        <taxon>Roseobacteraceae</taxon>
        <taxon>Ponticoccus</taxon>
    </lineage>
</organism>
<sequence>MDKADWAFIVAIGSAAFTGWQAYSGHVVAKITRDSAKRKAPAFEVSSQPFSKFEGWRFVSIAARNFEPVSVQIERLKYAKPGVVLLHEDAQFVGKPHSYPITEVDALPEERAAREISYRFRLGAGGEQEYKGDAGHTPRPTIYLRLFAKGNFDPKHLHVEWHWADGQKK</sequence>
<accession>A0AAW9S7T9</accession>
<dbReference type="EMBL" id="JBDNCH010000002">
    <property type="protein sequence ID" value="MEN9060029.1"/>
    <property type="molecule type" value="Genomic_DNA"/>
</dbReference>
<evidence type="ECO:0000313" key="3">
    <source>
        <dbReference type="Proteomes" id="UP001428774"/>
    </source>
</evidence>
<dbReference type="AlphaFoldDB" id="A0AAW9S7T9"/>